<protein>
    <recommendedName>
        <fullName evidence="3">Glutamate dehydrogenase</fullName>
    </recommendedName>
</protein>
<dbReference type="InterPro" id="IPR006097">
    <property type="entry name" value="Glu/Leu/Phe/Val/Trp_DH_dimer"/>
</dbReference>
<dbReference type="Pfam" id="PF00208">
    <property type="entry name" value="ELFV_dehydrog"/>
    <property type="match status" value="1"/>
</dbReference>
<feature type="site" description="Important for catalysis" evidence="5">
    <location>
        <position position="107"/>
    </location>
</feature>
<reference evidence="7 8" key="1">
    <citation type="submission" date="2017-03" db="EMBL/GenBank/DDBJ databases">
        <authorList>
            <person name="Afonso C.L."/>
            <person name="Miller P.J."/>
            <person name="Scott M.A."/>
            <person name="Spackman E."/>
            <person name="Goraichik I."/>
            <person name="Dimitrov K.M."/>
            <person name="Suarez D.L."/>
            <person name="Swayne D.E."/>
        </authorList>
    </citation>
    <scope>NUCLEOTIDE SEQUENCE [LARGE SCALE GENOMIC DNA]</scope>
    <source>
        <strain evidence="7 8">ATCC 9172</strain>
    </source>
</reference>
<evidence type="ECO:0000313" key="8">
    <source>
        <dbReference type="Proteomes" id="UP000234641"/>
    </source>
</evidence>
<sequence>MFMDITWQDSVTGAAGYVVIDTLVRGTASGGLRMRKGCSLDEVRGLAQGMTRKEAIHLREGRRYVPVGGAKGGIDFDPRAPGARDVLERFLVDINPIMHAYWALGEDLGVRQDDIDEILDRRALGSGLSAVDKLVDDPAAVEARADKAFSTIVDGLAQDELVGGLGVATSVLAALHDAGRAPGESTAVIQGFGSMGGATARYLAEAGLRIVGIADADGFVTNPAGLDVEALLITRDQFGGIDRAALRPEDHVGDRDDWLAADADVLIPAAVSYSITPDNCDRITASLIVEAANMPVLPAAEETLQTRGVTVIPDFLANSATNAWWWWVTFGDVDGSWDDSRTIVTTTLRDLTAEVLTAARDQGISPRAAAQAKVDANLAALHAASAENTAAPASAPER</sequence>
<dbReference type="Gene3D" id="3.40.50.720">
    <property type="entry name" value="NAD(P)-binding Rossmann-like Domain"/>
    <property type="match status" value="1"/>
</dbReference>
<organism evidence="7 8">
    <name type="scientific">Brevibacterium linens ATCC 9172</name>
    <dbReference type="NCBI Taxonomy" id="1255617"/>
    <lineage>
        <taxon>Bacteria</taxon>
        <taxon>Bacillati</taxon>
        <taxon>Actinomycetota</taxon>
        <taxon>Actinomycetes</taxon>
        <taxon>Micrococcales</taxon>
        <taxon>Brevibacteriaceae</taxon>
        <taxon>Brevibacterium</taxon>
    </lineage>
</organism>
<dbReference type="PROSITE" id="PS00074">
    <property type="entry name" value="GLFV_DEHYDROGENASE"/>
    <property type="match status" value="1"/>
</dbReference>
<dbReference type="SUPFAM" id="SSF53223">
    <property type="entry name" value="Aminoacid dehydrogenase-like, N-terminal domain"/>
    <property type="match status" value="1"/>
</dbReference>
<dbReference type="PANTHER" id="PTHR11606:SF39">
    <property type="entry name" value="GLUTAMATE_PHENYLALANINE_LEUCINE_VALINE_L-TRYPTOPHAN DEHYDROGENASE C-TERMINAL DOMAIN-CONTAINING PROTEIN"/>
    <property type="match status" value="1"/>
</dbReference>
<dbReference type="InterPro" id="IPR033524">
    <property type="entry name" value="Glu/Leu/Phe/Val_DH_AS"/>
</dbReference>
<dbReference type="GO" id="GO:0006538">
    <property type="term" value="P:L-glutamate catabolic process"/>
    <property type="evidence" value="ECO:0007669"/>
    <property type="project" value="TreeGrafter"/>
</dbReference>
<dbReference type="SUPFAM" id="SSF51735">
    <property type="entry name" value="NAD(P)-binding Rossmann-fold domains"/>
    <property type="match status" value="1"/>
</dbReference>
<evidence type="ECO:0000259" key="6">
    <source>
        <dbReference type="SMART" id="SM00839"/>
    </source>
</evidence>
<dbReference type="AlphaFoldDB" id="A0A2H1HVZ1"/>
<dbReference type="GO" id="GO:0004352">
    <property type="term" value="F:glutamate dehydrogenase (NAD+) activity"/>
    <property type="evidence" value="ECO:0007669"/>
    <property type="project" value="TreeGrafter"/>
</dbReference>
<name>A0A2H1HVZ1_BRELN</name>
<dbReference type="Proteomes" id="UP000234641">
    <property type="component" value="Unassembled WGS sequence"/>
</dbReference>
<comment type="similarity">
    <text evidence="1 3">Belongs to the Glu/Leu/Phe/Val dehydrogenases family.</text>
</comment>
<proteinExistence type="inferred from homology"/>
<dbReference type="InterPro" id="IPR006096">
    <property type="entry name" value="Glu/Leu/Phe/Val/Trp_DH_C"/>
</dbReference>
<dbReference type="InterPro" id="IPR014362">
    <property type="entry name" value="Glu_DH"/>
</dbReference>
<evidence type="ECO:0000256" key="5">
    <source>
        <dbReference type="PIRSR" id="PIRSR000185-3"/>
    </source>
</evidence>
<accession>A0A2H1HVZ1</accession>
<keyword evidence="2 3" id="KW-0560">Oxidoreductase</keyword>
<dbReference type="PANTHER" id="PTHR11606">
    <property type="entry name" value="GLUTAMATE DEHYDROGENASE"/>
    <property type="match status" value="1"/>
</dbReference>
<feature type="active site" description="Proton donor" evidence="4">
    <location>
        <position position="71"/>
    </location>
</feature>
<dbReference type="PIRSF" id="PIRSF000185">
    <property type="entry name" value="Glu_DH"/>
    <property type="match status" value="1"/>
</dbReference>
<dbReference type="InterPro" id="IPR036291">
    <property type="entry name" value="NAD(P)-bd_dom_sf"/>
</dbReference>
<dbReference type="Gene3D" id="3.40.50.10860">
    <property type="entry name" value="Leucine Dehydrogenase, chain A, domain 1"/>
    <property type="match status" value="1"/>
</dbReference>
<dbReference type="RefSeq" id="WP_101553697.1">
    <property type="nucleotide sequence ID" value="NZ_FXYY01000002.1"/>
</dbReference>
<dbReference type="SMART" id="SM00839">
    <property type="entry name" value="ELFV_dehydrog"/>
    <property type="match status" value="1"/>
</dbReference>
<feature type="domain" description="Glutamate/phenylalanine/leucine/valine/L-tryptophan dehydrogenase C-terminal" evidence="6">
    <location>
        <begin position="155"/>
        <end position="386"/>
    </location>
</feature>
<evidence type="ECO:0000256" key="3">
    <source>
        <dbReference type="PIRNR" id="PIRNR000185"/>
    </source>
</evidence>
<dbReference type="Pfam" id="PF02812">
    <property type="entry name" value="ELFV_dehydrog_N"/>
    <property type="match status" value="1"/>
</dbReference>
<evidence type="ECO:0000256" key="4">
    <source>
        <dbReference type="PIRSR" id="PIRSR000185-1"/>
    </source>
</evidence>
<dbReference type="InterPro" id="IPR046346">
    <property type="entry name" value="Aminoacid_DH-like_N_sf"/>
</dbReference>
<dbReference type="EMBL" id="FXYY01000002">
    <property type="protein sequence ID" value="SMX67081.1"/>
    <property type="molecule type" value="Genomic_DNA"/>
</dbReference>
<evidence type="ECO:0000256" key="1">
    <source>
        <dbReference type="ARBA" id="ARBA00006382"/>
    </source>
</evidence>
<evidence type="ECO:0000256" key="2">
    <source>
        <dbReference type="ARBA" id="ARBA00023002"/>
    </source>
</evidence>
<gene>
    <name evidence="7" type="ORF">BLIN9172_00513</name>
</gene>
<evidence type="ECO:0000313" key="7">
    <source>
        <dbReference type="EMBL" id="SMX67081.1"/>
    </source>
</evidence>